<feature type="transmembrane region" description="Helical" evidence="7">
    <location>
        <begin position="426"/>
        <end position="447"/>
    </location>
</feature>
<feature type="transmembrane region" description="Helical" evidence="7">
    <location>
        <begin position="74"/>
        <end position="96"/>
    </location>
</feature>
<reference evidence="8 9" key="1">
    <citation type="submission" date="2023-09" db="EMBL/GenBank/DDBJ databases">
        <title>Genomes of two closely related lineages of the louse Polyplax serrata with different host specificities.</title>
        <authorList>
            <person name="Martinu J."/>
            <person name="Tarabai H."/>
            <person name="Stefka J."/>
            <person name="Hypsa V."/>
        </authorList>
    </citation>
    <scope>NUCLEOTIDE SEQUENCE [LARGE SCALE GENOMIC DNA]</scope>
    <source>
        <strain evidence="8">98ZLc_SE</strain>
    </source>
</reference>
<dbReference type="PRINTS" id="PR01130">
    <property type="entry name" value="DERENTRNSPRT"/>
</dbReference>
<dbReference type="EMBL" id="JAWJWF010000007">
    <property type="protein sequence ID" value="KAK6630733.1"/>
    <property type="molecule type" value="Genomic_DNA"/>
</dbReference>
<comment type="similarity">
    <text evidence="2">Belongs to the SLC29A/ENT transporter (TC 2.A.57) family.</text>
</comment>
<dbReference type="Pfam" id="PF01733">
    <property type="entry name" value="Nucleoside_tran"/>
    <property type="match status" value="2"/>
</dbReference>
<organism evidence="8 9">
    <name type="scientific">Polyplax serrata</name>
    <name type="common">Common mouse louse</name>
    <dbReference type="NCBI Taxonomy" id="468196"/>
    <lineage>
        <taxon>Eukaryota</taxon>
        <taxon>Metazoa</taxon>
        <taxon>Ecdysozoa</taxon>
        <taxon>Arthropoda</taxon>
        <taxon>Hexapoda</taxon>
        <taxon>Insecta</taxon>
        <taxon>Pterygota</taxon>
        <taxon>Neoptera</taxon>
        <taxon>Paraneoptera</taxon>
        <taxon>Psocodea</taxon>
        <taxon>Troctomorpha</taxon>
        <taxon>Phthiraptera</taxon>
        <taxon>Anoplura</taxon>
        <taxon>Polyplacidae</taxon>
        <taxon>Polyplax</taxon>
    </lineage>
</organism>
<feature type="transmembrane region" description="Helical" evidence="7">
    <location>
        <begin position="346"/>
        <end position="367"/>
    </location>
</feature>
<keyword evidence="4 7" id="KW-0812">Transmembrane</keyword>
<comment type="subcellular location">
    <subcellularLocation>
        <location evidence="1">Membrane</location>
        <topology evidence="1">Multi-pass membrane protein</topology>
    </subcellularLocation>
</comment>
<evidence type="ECO:0000256" key="2">
    <source>
        <dbReference type="ARBA" id="ARBA00007965"/>
    </source>
</evidence>
<feature type="transmembrane region" description="Helical" evidence="7">
    <location>
        <begin position="40"/>
        <end position="62"/>
    </location>
</feature>
<keyword evidence="9" id="KW-1185">Reference proteome</keyword>
<evidence type="ECO:0000256" key="6">
    <source>
        <dbReference type="ARBA" id="ARBA00023136"/>
    </source>
</evidence>
<proteinExistence type="inferred from homology"/>
<evidence type="ECO:0000256" key="4">
    <source>
        <dbReference type="ARBA" id="ARBA00022692"/>
    </source>
</evidence>
<comment type="caution">
    <text evidence="8">The sequence shown here is derived from an EMBL/GenBank/DDBJ whole genome shotgun (WGS) entry which is preliminary data.</text>
</comment>
<gene>
    <name evidence="8" type="ORF">RUM44_002902</name>
</gene>
<evidence type="ECO:0000256" key="7">
    <source>
        <dbReference type="SAM" id="Phobius"/>
    </source>
</evidence>
<keyword evidence="5 7" id="KW-1133">Transmembrane helix</keyword>
<protein>
    <recommendedName>
        <fullName evidence="10">Equilibrative nucleoside transporter 4</fullName>
    </recommendedName>
</protein>
<feature type="transmembrane region" description="Helical" evidence="7">
    <location>
        <begin position="202"/>
        <end position="220"/>
    </location>
</feature>
<feature type="transmembrane region" description="Helical" evidence="7">
    <location>
        <begin position="467"/>
        <end position="488"/>
    </location>
</feature>
<feature type="transmembrane region" description="Helical" evidence="7">
    <location>
        <begin position="140"/>
        <end position="160"/>
    </location>
</feature>
<dbReference type="PANTHER" id="PTHR10332">
    <property type="entry name" value="EQUILIBRATIVE NUCLEOSIDE TRANSPORTER"/>
    <property type="match status" value="1"/>
</dbReference>
<name>A0ABR1AX07_POLSC</name>
<evidence type="ECO:0000313" key="9">
    <source>
        <dbReference type="Proteomes" id="UP001359485"/>
    </source>
</evidence>
<evidence type="ECO:0000256" key="5">
    <source>
        <dbReference type="ARBA" id="ARBA00022989"/>
    </source>
</evidence>
<dbReference type="InterPro" id="IPR002259">
    <property type="entry name" value="Eqnu_transpt"/>
</dbReference>
<dbReference type="PANTHER" id="PTHR10332:SF10">
    <property type="entry name" value="EQUILIBRATIVE NUCLEOSIDE TRANSPORTER 4"/>
    <property type="match status" value="1"/>
</dbReference>
<feature type="transmembrane region" description="Helical" evidence="7">
    <location>
        <begin position="108"/>
        <end position="128"/>
    </location>
</feature>
<evidence type="ECO:0000256" key="3">
    <source>
        <dbReference type="ARBA" id="ARBA00022448"/>
    </source>
</evidence>
<accession>A0ABR1AX07</accession>
<sequence>MDENLSRGYIQLGKSGAVNDYRFGNGLGHLSPPVDKYNGVYYALIMAGTGFLLPYNSFTIAVDYFQSRYPGTTIVFDISLVYIVMAFFAVLGNNILVETLTLNTRITFGYLISFVTLLFAVIFGEVWWEVFGPSTTYTMTLIAVAVVALGCTVQQSSFYGYTSMLPSRYTQAVMAGESAAGLLVSLNRILTKSLIDDQRLNTLIFFFLSTLMIAICFALHRCVNKTEFVQFYITMCNESKKITLEPKEDFGLMDPTEQTDSSKNQYGVLKLHTSSTADSTSEYSTGQYSSLSFANPVYEPRGSGVGPSYKVEDIVVQVDGNRRRSRGRWRGFKRGLLARWEVAKSIWPYMLTIGFAYFITLCLYPGIESEIVSCRFKSWMPVIIMAIFNASDLAGKASIRCRILLVPLLLLCAMPRGQPYISGEGYPMYFSMVLGLTNGLIGSIPMIQAPSKVSEENRELTGNIMTLSYNIGLTAGSLVAYLLDAILGEKVLNPCGERTTDIVFNTTNTSSFFTVAPSPTTSIVEAITTVAEIATLRSTTPGATENPGSSFISLVNSTVPLLINSTLNSTLI</sequence>
<evidence type="ECO:0008006" key="10">
    <source>
        <dbReference type="Google" id="ProtNLM"/>
    </source>
</evidence>
<keyword evidence="3" id="KW-0813">Transport</keyword>
<evidence type="ECO:0000256" key="1">
    <source>
        <dbReference type="ARBA" id="ARBA00004141"/>
    </source>
</evidence>
<dbReference type="Proteomes" id="UP001359485">
    <property type="component" value="Unassembled WGS sequence"/>
</dbReference>
<evidence type="ECO:0000313" key="8">
    <source>
        <dbReference type="EMBL" id="KAK6630733.1"/>
    </source>
</evidence>
<keyword evidence="6 7" id="KW-0472">Membrane</keyword>